<dbReference type="EMBL" id="JAMXHT010000008">
    <property type="protein sequence ID" value="MCO5400883.1"/>
    <property type="molecule type" value="Genomic_DNA"/>
</dbReference>
<gene>
    <name evidence="2" type="ORF">NG900_22000</name>
</gene>
<keyword evidence="1" id="KW-0732">Signal</keyword>
<reference evidence="2" key="2">
    <citation type="journal article" date="2023" name="Front. Microbiol.">
        <title>Ralstonia chuxiongensis sp. nov., Ralstonia mojiangensis sp. nov., and Ralstonia soli sp. nov., isolated from tobacco fields, are three novel species in the family Burkholderiaceae.</title>
        <authorList>
            <person name="Lu C.H."/>
            <person name="Zhang Y.Y."/>
            <person name="Jiang N."/>
            <person name="Chen W."/>
            <person name="Shao X."/>
            <person name="Zhao Z.M."/>
            <person name="Lu W.L."/>
            <person name="Hu X."/>
            <person name="Xi Y.X."/>
            <person name="Zou S.Y."/>
            <person name="Wei Q.J."/>
            <person name="Lin Z.L."/>
            <person name="Gong L."/>
            <person name="Gai X.T."/>
            <person name="Zhang L.Q."/>
            <person name="Li J.Y."/>
            <person name="Jin Y."/>
            <person name="Xia Z.Y."/>
        </authorList>
    </citation>
    <scope>NUCLEOTIDE SEQUENCE</scope>
    <source>
        <strain evidence="2">21MJYT02-11</strain>
    </source>
</reference>
<dbReference type="PROSITE" id="PS51257">
    <property type="entry name" value="PROKAR_LIPOPROTEIN"/>
    <property type="match status" value="1"/>
</dbReference>
<feature type="chain" id="PRO_5047450457" evidence="1">
    <location>
        <begin position="24"/>
        <end position="307"/>
    </location>
</feature>
<sequence length="307" mass="32726">MSLPSRIALVLATIACACTLASAAPSDRHPTLDRAQIEQITGLKGSFSEAENVFKVTKPRTDVPVQVDGLAMAPFMGLTSWAAFTPAHGGRVMLMGDTVVFEDEVNPAMSAALDAGLEVTALHNHFFFDRPKVYFMHIAGMGDASQLAAGVKKVYDKIAEVRAANAAPAMTFPGRIGAENTITPAPLEAVLGKKGQASNGMFKVVVGAPGSMHGTPIGNEMGVNTWAAFAGTDDEAIVDGDFVMREDELQPVLKSMRGDGINIVAIHQHMTHEQPRYMFLHYWGKGHADTLAKAVRKALDAQAAVKK</sequence>
<accession>A0ABT1AQZ9</accession>
<name>A0ABT1AQZ9_9RALS</name>
<reference evidence="2" key="1">
    <citation type="submission" date="2022-06" db="EMBL/GenBank/DDBJ databases">
        <authorList>
            <person name="Lu C.-H."/>
        </authorList>
    </citation>
    <scope>NUCLEOTIDE SEQUENCE</scope>
    <source>
        <strain evidence="2">21MJYT02-11</strain>
    </source>
</reference>
<dbReference type="Proteomes" id="UP001162811">
    <property type="component" value="Unassembled WGS sequence"/>
</dbReference>
<dbReference type="InterPro" id="IPR011094">
    <property type="entry name" value="Uncharacterised_LppY/LpqO"/>
</dbReference>
<keyword evidence="3" id="KW-1185">Reference proteome</keyword>
<evidence type="ECO:0000313" key="3">
    <source>
        <dbReference type="Proteomes" id="UP001162811"/>
    </source>
</evidence>
<evidence type="ECO:0000256" key="1">
    <source>
        <dbReference type="SAM" id="SignalP"/>
    </source>
</evidence>
<comment type="caution">
    <text evidence="2">The sequence shown here is derived from an EMBL/GenBank/DDBJ whole genome shotgun (WGS) entry which is preliminary data.</text>
</comment>
<protein>
    <submittedName>
        <fullName evidence="2">DUF1259 domain-containing protein</fullName>
    </submittedName>
</protein>
<dbReference type="Pfam" id="PF07485">
    <property type="entry name" value="DUF1529"/>
    <property type="match status" value="2"/>
</dbReference>
<organism evidence="2 3">
    <name type="scientific">Ralstonia soli</name>
    <dbReference type="NCBI Taxonomy" id="2953896"/>
    <lineage>
        <taxon>Bacteria</taxon>
        <taxon>Pseudomonadati</taxon>
        <taxon>Pseudomonadota</taxon>
        <taxon>Betaproteobacteria</taxon>
        <taxon>Burkholderiales</taxon>
        <taxon>Burkholderiaceae</taxon>
        <taxon>Ralstonia</taxon>
    </lineage>
</organism>
<proteinExistence type="predicted"/>
<feature type="signal peptide" evidence="1">
    <location>
        <begin position="1"/>
        <end position="23"/>
    </location>
</feature>
<evidence type="ECO:0000313" key="2">
    <source>
        <dbReference type="EMBL" id="MCO5400883.1"/>
    </source>
</evidence>
<dbReference type="RefSeq" id="WP_252683707.1">
    <property type="nucleotide sequence ID" value="NZ_JAMXHT010000008.1"/>
</dbReference>